<proteinExistence type="inferred from homology"/>
<dbReference type="PANTHER" id="PTHR12599">
    <property type="entry name" value="PTERIN-4-ALPHA-CARBINOLAMINE DEHYDRATASE"/>
    <property type="match status" value="1"/>
</dbReference>
<evidence type="ECO:0000313" key="6">
    <source>
        <dbReference type="Proteomes" id="UP000245252"/>
    </source>
</evidence>
<dbReference type="AlphaFoldDB" id="A0A2U2DPA7"/>
<evidence type="ECO:0000256" key="2">
    <source>
        <dbReference type="ARBA" id="ARBA00006472"/>
    </source>
</evidence>
<dbReference type="Pfam" id="PF01329">
    <property type="entry name" value="Pterin_4a"/>
    <property type="match status" value="1"/>
</dbReference>
<comment type="caution">
    <text evidence="5">The sequence shown here is derived from an EMBL/GenBank/DDBJ whole genome shotgun (WGS) entry which is preliminary data.</text>
</comment>
<dbReference type="EMBL" id="QFBC01000007">
    <property type="protein sequence ID" value="PWE55146.1"/>
    <property type="molecule type" value="Genomic_DNA"/>
</dbReference>
<keyword evidence="3 4" id="KW-0456">Lyase</keyword>
<dbReference type="OrthoDB" id="9794987at2"/>
<dbReference type="Gene3D" id="3.30.1360.20">
    <property type="entry name" value="Transcriptional coactivator/pterin dehydratase"/>
    <property type="match status" value="1"/>
</dbReference>
<gene>
    <name evidence="5" type="ORF">DEM27_17040</name>
</gene>
<organism evidence="5 6">
    <name type="scientific">Metarhizobium album</name>
    <dbReference type="NCBI Taxonomy" id="2182425"/>
    <lineage>
        <taxon>Bacteria</taxon>
        <taxon>Pseudomonadati</taxon>
        <taxon>Pseudomonadota</taxon>
        <taxon>Alphaproteobacteria</taxon>
        <taxon>Hyphomicrobiales</taxon>
        <taxon>Rhizobiaceae</taxon>
        <taxon>Metarhizobium</taxon>
    </lineage>
</organism>
<dbReference type="GO" id="GO:0008124">
    <property type="term" value="F:4-alpha-hydroxytetrahydrobiopterin dehydratase activity"/>
    <property type="evidence" value="ECO:0007669"/>
    <property type="project" value="UniProtKB-UniRule"/>
</dbReference>
<dbReference type="NCBIfam" id="NF002018">
    <property type="entry name" value="PRK00823.1-3"/>
    <property type="match status" value="1"/>
</dbReference>
<keyword evidence="6" id="KW-1185">Reference proteome</keyword>
<dbReference type="HAMAP" id="MF_00434">
    <property type="entry name" value="Pterin_4_alpha"/>
    <property type="match status" value="1"/>
</dbReference>
<evidence type="ECO:0000256" key="1">
    <source>
        <dbReference type="ARBA" id="ARBA00001554"/>
    </source>
</evidence>
<dbReference type="SUPFAM" id="SSF55248">
    <property type="entry name" value="PCD-like"/>
    <property type="match status" value="1"/>
</dbReference>
<evidence type="ECO:0000256" key="4">
    <source>
        <dbReference type="HAMAP-Rule" id="MF_00434"/>
    </source>
</evidence>
<dbReference type="Proteomes" id="UP000245252">
    <property type="component" value="Unassembled WGS sequence"/>
</dbReference>
<reference evidence="5 6" key="1">
    <citation type="submission" date="2018-05" db="EMBL/GenBank/DDBJ databases">
        <title>The draft genome of strain NS-104.</title>
        <authorList>
            <person name="Hang P."/>
            <person name="Jiang J."/>
        </authorList>
    </citation>
    <scope>NUCLEOTIDE SEQUENCE [LARGE SCALE GENOMIC DNA]</scope>
    <source>
        <strain evidence="5 6">NS-104</strain>
    </source>
</reference>
<comment type="similarity">
    <text evidence="2 4">Belongs to the pterin-4-alpha-carbinolamine dehydratase family.</text>
</comment>
<dbReference type="CDD" id="cd00914">
    <property type="entry name" value="PCD_DCoH_subfamily_b"/>
    <property type="match status" value="1"/>
</dbReference>
<dbReference type="EC" id="4.2.1.96" evidence="4"/>
<sequence>MKQEKLSSAAIAEKLGTVPGWALRDDGGAITRSFKFRNFAEAFGFMTEMALAAEKLDHHPEWFNVYARVDVTLNTHSVKGLSDLDFKLASLMDKAAARRAD</sequence>
<name>A0A2U2DPA7_9HYPH</name>
<dbReference type="RefSeq" id="WP_109459444.1">
    <property type="nucleotide sequence ID" value="NZ_QFBC01000007.1"/>
</dbReference>
<evidence type="ECO:0000313" key="5">
    <source>
        <dbReference type="EMBL" id="PWE55146.1"/>
    </source>
</evidence>
<evidence type="ECO:0000256" key="3">
    <source>
        <dbReference type="ARBA" id="ARBA00023239"/>
    </source>
</evidence>
<dbReference type="InterPro" id="IPR036428">
    <property type="entry name" value="PCD_sf"/>
</dbReference>
<dbReference type="PANTHER" id="PTHR12599:SF0">
    <property type="entry name" value="PTERIN-4-ALPHA-CARBINOLAMINE DEHYDRATASE"/>
    <property type="match status" value="1"/>
</dbReference>
<dbReference type="InterPro" id="IPR001533">
    <property type="entry name" value="Pterin_deHydtase"/>
</dbReference>
<protein>
    <recommendedName>
        <fullName evidence="4">Putative pterin-4-alpha-carbinolamine dehydratase</fullName>
        <shortName evidence="4">PHS</shortName>
        <ecNumber evidence="4">4.2.1.96</ecNumber>
    </recommendedName>
    <alternativeName>
        <fullName evidence="4">4-alpha-hydroxy-tetrahydropterin dehydratase</fullName>
    </alternativeName>
    <alternativeName>
        <fullName evidence="4">Pterin carbinolamine dehydratase</fullName>
        <shortName evidence="4">PCD</shortName>
    </alternativeName>
</protein>
<dbReference type="GO" id="GO:0006729">
    <property type="term" value="P:tetrahydrobiopterin biosynthetic process"/>
    <property type="evidence" value="ECO:0007669"/>
    <property type="project" value="InterPro"/>
</dbReference>
<comment type="catalytic activity">
    <reaction evidence="1 4">
        <text>(4aS,6R)-4a-hydroxy-L-erythro-5,6,7,8-tetrahydrobiopterin = (6R)-L-erythro-6,7-dihydrobiopterin + H2O</text>
        <dbReference type="Rhea" id="RHEA:11920"/>
        <dbReference type="ChEBI" id="CHEBI:15377"/>
        <dbReference type="ChEBI" id="CHEBI:15642"/>
        <dbReference type="ChEBI" id="CHEBI:43120"/>
        <dbReference type="EC" id="4.2.1.96"/>
    </reaction>
</comment>
<accession>A0A2U2DPA7</accession>